<evidence type="ECO:0000256" key="8">
    <source>
        <dbReference type="ARBA" id="ARBA00022833"/>
    </source>
</evidence>
<dbReference type="PROSITE" id="PS50860">
    <property type="entry name" value="AA_TRNA_LIGASE_II_ALA"/>
    <property type="match status" value="1"/>
</dbReference>
<dbReference type="EMBL" id="REGN01003369">
    <property type="protein sequence ID" value="RNA22979.1"/>
    <property type="molecule type" value="Genomic_DNA"/>
</dbReference>
<dbReference type="InterPro" id="IPR012947">
    <property type="entry name" value="tRNA_SAD"/>
</dbReference>
<dbReference type="GO" id="GO:0002161">
    <property type="term" value="F:aminoacyl-tRNA deacylase activity"/>
    <property type="evidence" value="ECO:0007669"/>
    <property type="project" value="TreeGrafter"/>
</dbReference>
<evidence type="ECO:0000256" key="5">
    <source>
        <dbReference type="ARBA" id="ARBA00022598"/>
    </source>
</evidence>
<keyword evidence="8" id="KW-0862">Zinc</keyword>
<comment type="catalytic activity">
    <reaction evidence="13">
        <text>tRNA(Ala) + L-alanine + ATP = L-alanyl-tRNA(Ala) + AMP + diphosphate</text>
        <dbReference type="Rhea" id="RHEA:12540"/>
        <dbReference type="Rhea" id="RHEA-COMP:9657"/>
        <dbReference type="Rhea" id="RHEA-COMP:9923"/>
        <dbReference type="ChEBI" id="CHEBI:30616"/>
        <dbReference type="ChEBI" id="CHEBI:33019"/>
        <dbReference type="ChEBI" id="CHEBI:57972"/>
        <dbReference type="ChEBI" id="CHEBI:78442"/>
        <dbReference type="ChEBI" id="CHEBI:78497"/>
        <dbReference type="ChEBI" id="CHEBI:456215"/>
        <dbReference type="EC" id="6.1.1.7"/>
    </reaction>
</comment>
<dbReference type="Gene3D" id="2.40.30.130">
    <property type="match status" value="1"/>
</dbReference>
<dbReference type="FunFam" id="3.30.930.10:FF:000011">
    <property type="entry name" value="Alanine--tRNA ligase, cytoplasmic"/>
    <property type="match status" value="1"/>
</dbReference>
<evidence type="ECO:0000256" key="2">
    <source>
        <dbReference type="ARBA" id="ARBA00013168"/>
    </source>
</evidence>
<protein>
    <recommendedName>
        <fullName evidence="3">Alanine--tRNA ligase</fullName>
        <ecNumber evidence="2">6.1.1.7</ecNumber>
    </recommendedName>
</protein>
<dbReference type="InterPro" id="IPR050058">
    <property type="entry name" value="Ala-tRNA_ligase"/>
</dbReference>
<dbReference type="EC" id="6.1.1.7" evidence="2"/>
<dbReference type="SUPFAM" id="SSF101353">
    <property type="entry name" value="Putative anticodon-binding domain of alanyl-tRNA synthetase (AlaRS)"/>
    <property type="match status" value="1"/>
</dbReference>
<evidence type="ECO:0000256" key="6">
    <source>
        <dbReference type="ARBA" id="ARBA00022723"/>
    </source>
</evidence>
<gene>
    <name evidence="15" type="ORF">BpHYR1_017380</name>
</gene>
<evidence type="ECO:0000256" key="12">
    <source>
        <dbReference type="ARBA" id="ARBA00023146"/>
    </source>
</evidence>
<dbReference type="SUPFAM" id="SSF55186">
    <property type="entry name" value="ThrRS/AlaRS common domain"/>
    <property type="match status" value="1"/>
</dbReference>
<keyword evidence="10" id="KW-0694">RNA-binding</keyword>
<dbReference type="Gene3D" id="3.30.930.10">
    <property type="entry name" value="Bira Bifunctional Protein, Domain 2"/>
    <property type="match status" value="1"/>
</dbReference>
<evidence type="ECO:0000256" key="9">
    <source>
        <dbReference type="ARBA" id="ARBA00022840"/>
    </source>
</evidence>
<reference evidence="15 16" key="1">
    <citation type="journal article" date="2018" name="Sci. Rep.">
        <title>Genomic signatures of local adaptation to the degree of environmental predictability in rotifers.</title>
        <authorList>
            <person name="Franch-Gras L."/>
            <person name="Hahn C."/>
            <person name="Garcia-Roger E.M."/>
            <person name="Carmona M.J."/>
            <person name="Serra M."/>
            <person name="Gomez A."/>
        </authorList>
    </citation>
    <scope>NUCLEOTIDE SEQUENCE [LARGE SCALE GENOMIC DNA]</scope>
    <source>
        <strain evidence="15">HYR1</strain>
    </source>
</reference>
<dbReference type="Gene3D" id="3.30.980.10">
    <property type="entry name" value="Threonyl-trna Synthetase, Chain A, domain 2"/>
    <property type="match status" value="1"/>
</dbReference>
<evidence type="ECO:0000256" key="10">
    <source>
        <dbReference type="ARBA" id="ARBA00022884"/>
    </source>
</evidence>
<evidence type="ECO:0000313" key="16">
    <source>
        <dbReference type="Proteomes" id="UP000276133"/>
    </source>
</evidence>
<dbReference type="InterPro" id="IPR018162">
    <property type="entry name" value="Ala-tRNA-ligase_IIc_anticod-bd"/>
</dbReference>
<comment type="caution">
    <text evidence="15">The sequence shown here is derived from an EMBL/GenBank/DDBJ whole genome shotgun (WGS) entry which is preliminary data.</text>
</comment>
<dbReference type="GO" id="GO:0004813">
    <property type="term" value="F:alanine-tRNA ligase activity"/>
    <property type="evidence" value="ECO:0007669"/>
    <property type="project" value="UniProtKB-EC"/>
</dbReference>
<dbReference type="NCBIfam" id="TIGR00344">
    <property type="entry name" value="alaS"/>
    <property type="match status" value="1"/>
</dbReference>
<dbReference type="SMART" id="SM00863">
    <property type="entry name" value="tRNA_SAD"/>
    <property type="match status" value="1"/>
</dbReference>
<dbReference type="CDD" id="cd00673">
    <property type="entry name" value="AlaRS_core"/>
    <property type="match status" value="1"/>
</dbReference>
<feature type="domain" description="Alanyl-transfer RNA synthetases family profile" evidence="14">
    <location>
        <begin position="36"/>
        <end position="807"/>
    </location>
</feature>
<dbReference type="PANTHER" id="PTHR11777:SF9">
    <property type="entry name" value="ALANINE--TRNA LIGASE, CYTOPLASMIC"/>
    <property type="match status" value="1"/>
</dbReference>
<dbReference type="OrthoDB" id="2423964at2759"/>
<evidence type="ECO:0000256" key="3">
    <source>
        <dbReference type="ARBA" id="ARBA00017959"/>
    </source>
</evidence>
<keyword evidence="9" id="KW-0067">ATP-binding</keyword>
<dbReference type="GO" id="GO:0005739">
    <property type="term" value="C:mitochondrion"/>
    <property type="evidence" value="ECO:0007669"/>
    <property type="project" value="TreeGrafter"/>
</dbReference>
<organism evidence="15 16">
    <name type="scientific">Brachionus plicatilis</name>
    <name type="common">Marine rotifer</name>
    <name type="synonym">Brachionus muelleri</name>
    <dbReference type="NCBI Taxonomy" id="10195"/>
    <lineage>
        <taxon>Eukaryota</taxon>
        <taxon>Metazoa</taxon>
        <taxon>Spiralia</taxon>
        <taxon>Gnathifera</taxon>
        <taxon>Rotifera</taxon>
        <taxon>Eurotatoria</taxon>
        <taxon>Monogononta</taxon>
        <taxon>Pseudotrocha</taxon>
        <taxon>Ploima</taxon>
        <taxon>Brachionidae</taxon>
        <taxon>Brachionus</taxon>
    </lineage>
</organism>
<evidence type="ECO:0000256" key="13">
    <source>
        <dbReference type="ARBA" id="ARBA00048300"/>
    </source>
</evidence>
<dbReference type="GO" id="GO:0006419">
    <property type="term" value="P:alanyl-tRNA aminoacylation"/>
    <property type="evidence" value="ECO:0007669"/>
    <property type="project" value="InterPro"/>
</dbReference>
<dbReference type="STRING" id="10195.A0A3M7RHM5"/>
<sequence length="1000" mass="114413">MLRQKFGLNILKKVIILKSEQSVNTRRYVSADGFEWPSEKVRQTFIDFFCQENRHKFIKSSSVLPKKGSGTYFTNAGMNQFKSIILGETDPADIIETDKYIGVANSQRCIRIGGKHNDLEDIGKDTYHHTFFEMLGNWSFGSYDNEQACQLALDLLVNKYKLNINGLYFTYFSGDANLGLAPDLKSKNVWLKLGIPERQILPFDSRANFWEMDIVGPCGPCTEIHYDRMVDQLSRPEQFAQARQLVNAGQERVIELWNLVFMNYNRTGPKNFSPLPFQVVDTGMGLERLTTVLNNLHSNYDSDLFIPLFENIYTRSQNVPHYAQLGANDPMLCSYRTLSDFARSITVSINDGLVPSRNGLGGFLKFLILKSLKISKEVFNIENEAQFLSELVMTVVNSLKTAYPELAMRSDYIKQVVVDTHQKHKVKVKNSNQIAERFIKKIGVPSELSGDQIWKLFKGDGTGEEVSIDFIQDFCTQKNIRLDIDSFEKILLSKNEKALKNLKNTRDDKSSYIDLAKKLSHLEKTDNYHRYNYILDENKKEAMFNGKFEAKILAIAVPNQNGTFDLRNQIEPDQDCVVVLDRTNFYHESGGQQSDIGKLSTNSNCFIDIKKVLNLKGLSFHIGKSNSTFKINDEVNCEIDGKLRYFTTLNHTGVHLLNHSIRKLYQNENSILQTSSTVKDNYFKFEFKFNEILPKPKVDDIEKLESQLNKLITKSIPVKIEENLSIEDRNFDFPVRKLNDVLYPRKLRMVTVGVGDEDGSGELCCGSHVDNTSRLEKLCITSFSVVGDSSYEIEGCTSKFAEQIEKTNQQVLDLLAEMIELNKNKNEGSLSNAEVHACLNDIADRSIQIEAIFKKDQTSYLTMHRVKAEANRHRPSKNVLLNSLKNFLLDELGEGSRQSLDSILIASIDPKVKLSFKFIAFDSVLHHEQILSVISKISSQLHPYLIIYNKYRNVYIFYSRDSLKESPDVNKFFNTELEKIMNKNSDARILDESDNFRIVK</sequence>
<dbReference type="GO" id="GO:0005524">
    <property type="term" value="F:ATP binding"/>
    <property type="evidence" value="ECO:0007669"/>
    <property type="project" value="UniProtKB-KW"/>
</dbReference>
<keyword evidence="11" id="KW-0648">Protein biosynthesis</keyword>
<keyword evidence="7" id="KW-0547">Nucleotide-binding</keyword>
<dbReference type="GO" id="GO:0000049">
    <property type="term" value="F:tRNA binding"/>
    <property type="evidence" value="ECO:0007669"/>
    <property type="project" value="UniProtKB-KW"/>
</dbReference>
<dbReference type="SUPFAM" id="SSF50447">
    <property type="entry name" value="Translation proteins"/>
    <property type="match status" value="1"/>
</dbReference>
<evidence type="ECO:0000256" key="4">
    <source>
        <dbReference type="ARBA" id="ARBA00022555"/>
    </source>
</evidence>
<accession>A0A3M7RHM5</accession>
<dbReference type="InterPro" id="IPR018164">
    <property type="entry name" value="Ala-tRNA-synth_IIc_N"/>
</dbReference>
<dbReference type="Pfam" id="PF01411">
    <property type="entry name" value="tRNA-synt_2c"/>
    <property type="match status" value="1"/>
</dbReference>
<dbReference type="GO" id="GO:0046872">
    <property type="term" value="F:metal ion binding"/>
    <property type="evidence" value="ECO:0007669"/>
    <property type="project" value="UniProtKB-KW"/>
</dbReference>
<keyword evidence="6" id="KW-0479">Metal-binding</keyword>
<dbReference type="AlphaFoldDB" id="A0A3M7RHM5"/>
<keyword evidence="16" id="KW-1185">Reference proteome</keyword>
<comment type="similarity">
    <text evidence="1">Belongs to the class-II aminoacyl-tRNA synthetase family. Alax-L subfamily.</text>
</comment>
<dbReference type="InterPro" id="IPR002318">
    <property type="entry name" value="Ala-tRNA-lgiase_IIc"/>
</dbReference>
<feature type="non-terminal residue" evidence="15">
    <location>
        <position position="1000"/>
    </location>
</feature>
<dbReference type="PRINTS" id="PR00980">
    <property type="entry name" value="TRNASYNTHALA"/>
</dbReference>
<name>A0A3M7RHM5_BRAPC</name>
<evidence type="ECO:0000256" key="11">
    <source>
        <dbReference type="ARBA" id="ARBA00022917"/>
    </source>
</evidence>
<dbReference type="SUPFAM" id="SSF55681">
    <property type="entry name" value="Class II aaRS and biotin synthetases"/>
    <property type="match status" value="1"/>
</dbReference>
<proteinExistence type="inferred from homology"/>
<dbReference type="InterPro" id="IPR018165">
    <property type="entry name" value="Ala-tRNA-synth_IIc_core"/>
</dbReference>
<evidence type="ECO:0000256" key="1">
    <source>
        <dbReference type="ARBA" id="ARBA00008429"/>
    </source>
</evidence>
<dbReference type="InterPro" id="IPR009000">
    <property type="entry name" value="Transl_B-barrel_sf"/>
</dbReference>
<keyword evidence="4" id="KW-0820">tRNA-binding</keyword>
<dbReference type="InterPro" id="IPR018163">
    <property type="entry name" value="Thr/Ala-tRNA-synth_IIc_edit"/>
</dbReference>
<dbReference type="InterPro" id="IPR045864">
    <property type="entry name" value="aa-tRNA-synth_II/BPL/LPL"/>
</dbReference>
<dbReference type="Proteomes" id="UP000276133">
    <property type="component" value="Unassembled WGS sequence"/>
</dbReference>
<evidence type="ECO:0000259" key="14">
    <source>
        <dbReference type="PROSITE" id="PS50860"/>
    </source>
</evidence>
<evidence type="ECO:0000313" key="15">
    <source>
        <dbReference type="EMBL" id="RNA22979.1"/>
    </source>
</evidence>
<dbReference type="PANTHER" id="PTHR11777">
    <property type="entry name" value="ALANYL-TRNA SYNTHETASE"/>
    <property type="match status" value="1"/>
</dbReference>
<keyword evidence="5 15" id="KW-0436">Ligase</keyword>
<keyword evidence="12" id="KW-0030">Aminoacyl-tRNA synthetase</keyword>
<evidence type="ECO:0000256" key="7">
    <source>
        <dbReference type="ARBA" id="ARBA00022741"/>
    </source>
</evidence>